<dbReference type="Gene3D" id="3.10.20.90">
    <property type="entry name" value="Phosphatidylinositol 3-kinase Catalytic Subunit, Chain A, domain 1"/>
    <property type="match status" value="1"/>
</dbReference>
<organism evidence="4 5">
    <name type="scientific">Panagrolaimus superbus</name>
    <dbReference type="NCBI Taxonomy" id="310955"/>
    <lineage>
        <taxon>Eukaryota</taxon>
        <taxon>Metazoa</taxon>
        <taxon>Ecdysozoa</taxon>
        <taxon>Nematoda</taxon>
        <taxon>Chromadorea</taxon>
        <taxon>Rhabditida</taxon>
        <taxon>Tylenchina</taxon>
        <taxon>Panagrolaimomorpha</taxon>
        <taxon>Panagrolaimoidea</taxon>
        <taxon>Panagrolaimidae</taxon>
        <taxon>Panagrolaimus</taxon>
    </lineage>
</organism>
<feature type="domain" description="UBX" evidence="3">
    <location>
        <begin position="126"/>
        <end position="217"/>
    </location>
</feature>
<evidence type="ECO:0000256" key="1">
    <source>
        <dbReference type="SAM" id="Coils"/>
    </source>
</evidence>
<reference evidence="5" key="1">
    <citation type="submission" date="2022-11" db="UniProtKB">
        <authorList>
            <consortium name="WormBaseParasite"/>
        </authorList>
    </citation>
    <scope>IDENTIFICATION</scope>
</reference>
<dbReference type="InterPro" id="IPR029071">
    <property type="entry name" value="Ubiquitin-like_domsf"/>
</dbReference>
<protein>
    <submittedName>
        <fullName evidence="5">UBX domain-containing protein</fullName>
    </submittedName>
</protein>
<dbReference type="Proteomes" id="UP000887577">
    <property type="component" value="Unplaced"/>
</dbReference>
<keyword evidence="1" id="KW-0175">Coiled coil</keyword>
<feature type="coiled-coil region" evidence="1">
    <location>
        <begin position="72"/>
        <end position="110"/>
    </location>
</feature>
<dbReference type="AlphaFoldDB" id="A0A914YXH2"/>
<dbReference type="PROSITE" id="PS50033">
    <property type="entry name" value="UBX"/>
    <property type="match status" value="1"/>
</dbReference>
<dbReference type="InterPro" id="IPR001012">
    <property type="entry name" value="UBX_dom"/>
</dbReference>
<evidence type="ECO:0000256" key="2">
    <source>
        <dbReference type="SAM" id="MobiDB-lite"/>
    </source>
</evidence>
<accession>A0A914YXH2</accession>
<proteinExistence type="predicted"/>
<evidence type="ECO:0000313" key="4">
    <source>
        <dbReference type="Proteomes" id="UP000887577"/>
    </source>
</evidence>
<feature type="compositionally biased region" description="Basic and acidic residues" evidence="2">
    <location>
        <begin position="1"/>
        <end position="27"/>
    </location>
</feature>
<dbReference type="WBParaSite" id="PSU_v2.g435.t1">
    <property type="protein sequence ID" value="PSU_v2.g435.t1"/>
    <property type="gene ID" value="PSU_v2.g435"/>
</dbReference>
<name>A0A914YXH2_9BILA</name>
<evidence type="ECO:0000313" key="5">
    <source>
        <dbReference type="WBParaSite" id="PSU_v2.g435.t1"/>
    </source>
</evidence>
<dbReference type="SUPFAM" id="SSF54236">
    <property type="entry name" value="Ubiquitin-like"/>
    <property type="match status" value="1"/>
</dbReference>
<feature type="region of interest" description="Disordered" evidence="2">
    <location>
        <begin position="1"/>
        <end position="43"/>
    </location>
</feature>
<evidence type="ECO:0000259" key="3">
    <source>
        <dbReference type="PROSITE" id="PS50033"/>
    </source>
</evidence>
<sequence length="224" mass="25929">MGRNFDNDRFAKSHGGYDRHDDDRYERNSSYSQNRNKPYDRDGIVYRVSDSDVRKSAKQNGNVWEFSNLQEFQNLSKRIVNALQTAESIQEEQIQKLEEKKHEAKKEQLNGIRKLLQYRTKNRPEPVQEVIRVSIKFTCGSIIECNFEISDSLEVLFNTVFAEEKCPKDFSLLSINPSKELLCAPDWYKEFGTVAERTSGIQTFKEAGLDSSVEVLVKDNQAQT</sequence>
<keyword evidence="4" id="KW-1185">Reference proteome</keyword>